<dbReference type="Gene3D" id="2.80.10.50">
    <property type="match status" value="1"/>
</dbReference>
<dbReference type="Gene3D" id="3.30.460.70">
    <property type="match status" value="2"/>
</dbReference>
<dbReference type="SUPFAM" id="SSF50370">
    <property type="entry name" value="Ricin B-like lectins"/>
    <property type="match status" value="1"/>
</dbReference>
<accession>A0AA39Q1N0</accession>
<evidence type="ECO:0000313" key="2">
    <source>
        <dbReference type="EMBL" id="KAK0494139.1"/>
    </source>
</evidence>
<proteinExistence type="predicted"/>
<organism evidence="2 3">
    <name type="scientific">Armillaria luteobubalina</name>
    <dbReference type="NCBI Taxonomy" id="153913"/>
    <lineage>
        <taxon>Eukaryota</taxon>
        <taxon>Fungi</taxon>
        <taxon>Dikarya</taxon>
        <taxon>Basidiomycota</taxon>
        <taxon>Agaricomycotina</taxon>
        <taxon>Agaricomycetes</taxon>
        <taxon>Agaricomycetidae</taxon>
        <taxon>Agaricales</taxon>
        <taxon>Marasmiineae</taxon>
        <taxon>Physalacriaceae</taxon>
        <taxon>Armillaria</taxon>
    </lineage>
</organism>
<evidence type="ECO:0000313" key="3">
    <source>
        <dbReference type="Proteomes" id="UP001175228"/>
    </source>
</evidence>
<dbReference type="SUPFAM" id="SSF54001">
    <property type="entry name" value="Cysteine proteinases"/>
    <property type="match status" value="1"/>
</dbReference>
<dbReference type="InterPro" id="IPR035992">
    <property type="entry name" value="Ricin_B-like_lectins"/>
</dbReference>
<dbReference type="AlphaFoldDB" id="A0AA39Q1N0"/>
<gene>
    <name evidence="2" type="ORF">EDD18DRAFT_1403398</name>
</gene>
<dbReference type="InterPro" id="IPR040600">
    <property type="entry name" value="Agglutinin_C"/>
</dbReference>
<dbReference type="Proteomes" id="UP001175228">
    <property type="component" value="Unassembled WGS sequence"/>
</dbReference>
<name>A0AA39Q1N0_9AGAR</name>
<dbReference type="InterPro" id="IPR038765">
    <property type="entry name" value="Papain-like_cys_pep_sf"/>
</dbReference>
<feature type="domain" description="Agglutinin C-terminal" evidence="1">
    <location>
        <begin position="198"/>
        <end position="258"/>
    </location>
</feature>
<reference evidence="2" key="1">
    <citation type="submission" date="2023-06" db="EMBL/GenBank/DDBJ databases">
        <authorList>
            <consortium name="Lawrence Berkeley National Laboratory"/>
            <person name="Ahrendt S."/>
            <person name="Sahu N."/>
            <person name="Indic B."/>
            <person name="Wong-Bajracharya J."/>
            <person name="Merenyi Z."/>
            <person name="Ke H.-M."/>
            <person name="Monk M."/>
            <person name="Kocsube S."/>
            <person name="Drula E."/>
            <person name="Lipzen A."/>
            <person name="Balint B."/>
            <person name="Henrissat B."/>
            <person name="Andreopoulos B."/>
            <person name="Martin F.M."/>
            <person name="Harder C.B."/>
            <person name="Rigling D."/>
            <person name="Ford K.L."/>
            <person name="Foster G.D."/>
            <person name="Pangilinan J."/>
            <person name="Papanicolaou A."/>
            <person name="Barry K."/>
            <person name="LaButti K."/>
            <person name="Viragh M."/>
            <person name="Koriabine M."/>
            <person name="Yan M."/>
            <person name="Riley R."/>
            <person name="Champramary S."/>
            <person name="Plett K.L."/>
            <person name="Tsai I.J."/>
            <person name="Slot J."/>
            <person name="Sipos G."/>
            <person name="Plett J."/>
            <person name="Nagy L.G."/>
            <person name="Grigoriev I.V."/>
        </authorList>
    </citation>
    <scope>NUCLEOTIDE SEQUENCE</scope>
    <source>
        <strain evidence="2">HWK02</strain>
    </source>
</reference>
<evidence type="ECO:0000259" key="1">
    <source>
        <dbReference type="Pfam" id="PF18021"/>
    </source>
</evidence>
<protein>
    <recommendedName>
        <fullName evidence="1">Agglutinin C-terminal domain-containing protein</fullName>
    </recommendedName>
</protein>
<sequence length="293" mass="32926">MTLSRGIYHIRNTGAPVSMDLHNRSSADGTQITGWKSSEGTINEHQLCLIAGTYINLAGGNSSNKTYITGMSRAGTNQEWIIKHSGQSKLHDEELCIGKYVQYLLSLFPELILLAFADLYDGGSSNGTPIYGWKSSVGFNSTQSHQCWFFQRMSLSSADVRMVIGRNPHLTNNYKSYLVDGEYLILPNAKLWQEIWEIMQAAVAQWKTGKWLIDNFAIFCGLMLGRSLKDPIQAHAYNFNVGDDHSRVVFFEPQNNKFMISSHLSDFDSLRNFAFYRIALAAMPTLPTSETGR</sequence>
<comment type="caution">
    <text evidence="2">The sequence shown here is derived from an EMBL/GenBank/DDBJ whole genome shotgun (WGS) entry which is preliminary data.</text>
</comment>
<dbReference type="Pfam" id="PF18021">
    <property type="entry name" value="Agglutinin_C"/>
    <property type="match status" value="1"/>
</dbReference>
<keyword evidence="3" id="KW-1185">Reference proteome</keyword>
<dbReference type="EMBL" id="JAUEPU010000022">
    <property type="protein sequence ID" value="KAK0494139.1"/>
    <property type="molecule type" value="Genomic_DNA"/>
</dbReference>